<protein>
    <recommendedName>
        <fullName evidence="5">Integral membrane protein</fullName>
    </recommendedName>
</protein>
<keyword evidence="2" id="KW-0472">Membrane</keyword>
<name>A0A521FK02_9ACTN</name>
<evidence type="ECO:0000313" key="4">
    <source>
        <dbReference type="Proteomes" id="UP000317484"/>
    </source>
</evidence>
<sequence length="198" mass="21015">MALRAAPLPRPGPDDRRRNAAGRTTDRVERLSRLVWVLLALAAVPLALTVGSVVAHDAGTLASQQTAERLEVPADVLEDAEVVAGGTSSLRATAPVQWTAPDGTDHDDTVPVRPGTRAGETVQVWIGPDGESSSRPLERTDVVVVTVTAGTLTLLLGLATAAAGHASVCALVGRARDRAWEREWAEVEPLWAARFRLR</sequence>
<dbReference type="Proteomes" id="UP000317484">
    <property type="component" value="Unassembled WGS sequence"/>
</dbReference>
<evidence type="ECO:0000313" key="3">
    <source>
        <dbReference type="EMBL" id="SMO96552.1"/>
    </source>
</evidence>
<dbReference type="InterPro" id="IPR039708">
    <property type="entry name" value="MT1774/Rv1733c-like"/>
</dbReference>
<evidence type="ECO:0000256" key="2">
    <source>
        <dbReference type="SAM" id="Phobius"/>
    </source>
</evidence>
<organism evidence="3 4">
    <name type="scientific">Geodermatophilus aquaeductus</name>
    <dbReference type="NCBI Taxonomy" id="1564161"/>
    <lineage>
        <taxon>Bacteria</taxon>
        <taxon>Bacillati</taxon>
        <taxon>Actinomycetota</taxon>
        <taxon>Actinomycetes</taxon>
        <taxon>Geodermatophilales</taxon>
        <taxon>Geodermatophilaceae</taxon>
        <taxon>Geodermatophilus</taxon>
    </lineage>
</organism>
<keyword evidence="2" id="KW-0812">Transmembrane</keyword>
<dbReference type="EMBL" id="FXTJ01000010">
    <property type="protein sequence ID" value="SMO96552.1"/>
    <property type="molecule type" value="Genomic_DNA"/>
</dbReference>
<dbReference type="AlphaFoldDB" id="A0A521FK02"/>
<keyword evidence="2" id="KW-1133">Transmembrane helix</keyword>
<dbReference type="PANTHER" id="PTHR42305:SF1">
    <property type="entry name" value="MEMBRANE PROTEIN RV1733C-RELATED"/>
    <property type="match status" value="1"/>
</dbReference>
<feature type="transmembrane region" description="Helical" evidence="2">
    <location>
        <begin position="34"/>
        <end position="55"/>
    </location>
</feature>
<proteinExistence type="predicted"/>
<feature type="transmembrane region" description="Helical" evidence="2">
    <location>
        <begin position="142"/>
        <end position="172"/>
    </location>
</feature>
<feature type="region of interest" description="Disordered" evidence="1">
    <location>
        <begin position="1"/>
        <end position="24"/>
    </location>
</feature>
<feature type="compositionally biased region" description="Basic and acidic residues" evidence="1">
    <location>
        <begin position="12"/>
        <end position="24"/>
    </location>
</feature>
<keyword evidence="4" id="KW-1185">Reference proteome</keyword>
<accession>A0A521FK02</accession>
<dbReference type="RefSeq" id="WP_142460269.1">
    <property type="nucleotide sequence ID" value="NZ_FXTJ01000010.1"/>
</dbReference>
<evidence type="ECO:0008006" key="5">
    <source>
        <dbReference type="Google" id="ProtNLM"/>
    </source>
</evidence>
<gene>
    <name evidence="3" type="ORF">SAMN06273567_1105</name>
</gene>
<evidence type="ECO:0000256" key="1">
    <source>
        <dbReference type="SAM" id="MobiDB-lite"/>
    </source>
</evidence>
<reference evidence="3 4" key="1">
    <citation type="submission" date="2017-05" db="EMBL/GenBank/DDBJ databases">
        <authorList>
            <person name="Varghese N."/>
            <person name="Submissions S."/>
        </authorList>
    </citation>
    <scope>NUCLEOTIDE SEQUENCE [LARGE SCALE GENOMIC DNA]</scope>
    <source>
        <strain evidence="3 4">DSM 46834</strain>
    </source>
</reference>
<feature type="region of interest" description="Disordered" evidence="1">
    <location>
        <begin position="95"/>
        <end position="117"/>
    </location>
</feature>
<dbReference type="PANTHER" id="PTHR42305">
    <property type="entry name" value="MEMBRANE PROTEIN RV1733C-RELATED"/>
    <property type="match status" value="1"/>
</dbReference>